<dbReference type="PANTHER" id="PTHR47336:SF3">
    <property type="entry name" value="SERINE-RICH PROTEIN TYE7"/>
    <property type="match status" value="1"/>
</dbReference>
<dbReference type="PROSITE" id="PS50888">
    <property type="entry name" value="BHLH"/>
    <property type="match status" value="1"/>
</dbReference>
<dbReference type="InterPro" id="IPR011598">
    <property type="entry name" value="bHLH_dom"/>
</dbReference>
<accession>A0A376B5L3</accession>
<evidence type="ECO:0000313" key="5">
    <source>
        <dbReference type="Proteomes" id="UP000262825"/>
    </source>
</evidence>
<feature type="compositionally biased region" description="Low complexity" evidence="2">
    <location>
        <begin position="295"/>
        <end position="323"/>
    </location>
</feature>
<evidence type="ECO:0000259" key="3">
    <source>
        <dbReference type="PROSITE" id="PS50888"/>
    </source>
</evidence>
<dbReference type="InterPro" id="IPR036638">
    <property type="entry name" value="HLH_DNA-bd_sf"/>
</dbReference>
<dbReference type="SUPFAM" id="SSF47459">
    <property type="entry name" value="HLH, helix-loop-helix DNA-binding domain"/>
    <property type="match status" value="1"/>
</dbReference>
<evidence type="ECO:0000256" key="2">
    <source>
        <dbReference type="SAM" id="MobiDB-lite"/>
    </source>
</evidence>
<gene>
    <name evidence="4" type="ORF">SCODWIG_01739</name>
</gene>
<dbReference type="Gene3D" id="4.10.280.10">
    <property type="entry name" value="Helix-loop-helix DNA-binding domain"/>
    <property type="match status" value="1"/>
</dbReference>
<feature type="compositionally biased region" description="Polar residues" evidence="2">
    <location>
        <begin position="145"/>
        <end position="163"/>
    </location>
</feature>
<dbReference type="OrthoDB" id="2133190at2759"/>
<dbReference type="InterPro" id="IPR052099">
    <property type="entry name" value="Regulatory_TF_Diverse"/>
</dbReference>
<feature type="region of interest" description="Disordered" evidence="2">
    <location>
        <begin position="1"/>
        <end position="20"/>
    </location>
</feature>
<dbReference type="SMART" id="SM00353">
    <property type="entry name" value="HLH"/>
    <property type="match status" value="1"/>
</dbReference>
<reference evidence="5" key="1">
    <citation type="submission" date="2018-06" db="EMBL/GenBank/DDBJ databases">
        <authorList>
            <person name="Guldener U."/>
        </authorList>
    </citation>
    <scope>NUCLEOTIDE SEQUENCE [LARGE SCALE GENOMIC DNA]</scope>
    <source>
        <strain evidence="5">UTAD17</strain>
    </source>
</reference>
<dbReference type="VEuPathDB" id="FungiDB:SCODWIG_01739"/>
<feature type="compositionally biased region" description="Polar residues" evidence="2">
    <location>
        <begin position="1"/>
        <end position="15"/>
    </location>
</feature>
<feature type="compositionally biased region" description="Low complexity" evidence="2">
    <location>
        <begin position="111"/>
        <end position="122"/>
    </location>
</feature>
<dbReference type="EMBL" id="UFAJ01000244">
    <property type="protein sequence ID" value="SSD59978.1"/>
    <property type="molecule type" value="Genomic_DNA"/>
</dbReference>
<name>A0A376B5L3_9ASCO</name>
<feature type="coiled-coil region" evidence="1">
    <location>
        <begin position="350"/>
        <end position="377"/>
    </location>
</feature>
<proteinExistence type="predicted"/>
<evidence type="ECO:0000256" key="1">
    <source>
        <dbReference type="SAM" id="Coils"/>
    </source>
</evidence>
<protein>
    <recommendedName>
        <fullName evidence="3">BHLH domain-containing protein</fullName>
    </recommendedName>
</protein>
<dbReference type="PANTHER" id="PTHR47336">
    <property type="entry name" value="TRANSCRIPTION FACTOR HMS1-RELATED"/>
    <property type="match status" value="1"/>
</dbReference>
<sequence length="379" mass="41817">MNTIEDNNNNRNSGSIPVPTGFEQWLVQPTNKGMVGNDNTNNIWFYGNDINFETNNNNAVVSASKVAIKNEKYPVAANAAAVSNPNNGGSEPLLMPFNAVRSYSSGPSMLSCSSSSSPFESPLPIADSYQEHVNNGDEDDFNSIFDPNSCSETGSTTSVESQPKSSKKGGHQQQKQQKNVHIKTETPSAVVTGAACTAVGVEDDLISPMFTNNDIELLRKKTMENKSKKRKRGPRKLMTPDQKEAHNKIEKKYRININTKIARLQKIIPWVASEDTAFEVHASFRGKDLLGNVKNNNGSDSISDNNTEGNGNDDATNTGNNSSSLQPCKLNKSIILQKAIDYILYLKNNERLYELEVQKLKDEIKNLQNNKENTNVKIK</sequence>
<feature type="region of interest" description="Disordered" evidence="2">
    <location>
        <begin position="221"/>
        <end position="244"/>
    </location>
</feature>
<feature type="region of interest" description="Disordered" evidence="2">
    <location>
        <begin position="111"/>
        <end position="185"/>
    </location>
</feature>
<feature type="region of interest" description="Disordered" evidence="2">
    <location>
        <begin position="289"/>
        <end position="324"/>
    </location>
</feature>
<keyword evidence="1" id="KW-0175">Coiled coil</keyword>
<feature type="domain" description="BHLH" evidence="3">
    <location>
        <begin position="241"/>
        <end position="346"/>
    </location>
</feature>
<dbReference type="GO" id="GO:0046983">
    <property type="term" value="F:protein dimerization activity"/>
    <property type="evidence" value="ECO:0007669"/>
    <property type="project" value="InterPro"/>
</dbReference>
<organism evidence="4 5">
    <name type="scientific">Saccharomycodes ludwigii</name>
    <dbReference type="NCBI Taxonomy" id="36035"/>
    <lineage>
        <taxon>Eukaryota</taxon>
        <taxon>Fungi</taxon>
        <taxon>Dikarya</taxon>
        <taxon>Ascomycota</taxon>
        <taxon>Saccharomycotina</taxon>
        <taxon>Saccharomycetes</taxon>
        <taxon>Saccharomycodales</taxon>
        <taxon>Saccharomycodaceae</taxon>
        <taxon>Saccharomycodes</taxon>
    </lineage>
</organism>
<keyword evidence="5" id="KW-1185">Reference proteome</keyword>
<dbReference type="AlphaFoldDB" id="A0A376B5L3"/>
<dbReference type="Proteomes" id="UP000262825">
    <property type="component" value="Unassembled WGS sequence"/>
</dbReference>
<evidence type="ECO:0000313" key="4">
    <source>
        <dbReference type="EMBL" id="SSD59978.1"/>
    </source>
</evidence>
<dbReference type="Pfam" id="PF00010">
    <property type="entry name" value="HLH"/>
    <property type="match status" value="1"/>
</dbReference>
<dbReference type="CDD" id="cd11395">
    <property type="entry name" value="bHLHzip_SREBP_like"/>
    <property type="match status" value="1"/>
</dbReference>